<evidence type="ECO:0000313" key="3">
    <source>
        <dbReference type="EMBL" id="GAA1679831.1"/>
    </source>
</evidence>
<keyword evidence="4" id="KW-1185">Reference proteome</keyword>
<feature type="transmembrane region" description="Helical" evidence="2">
    <location>
        <begin position="438"/>
        <end position="456"/>
    </location>
</feature>
<proteinExistence type="predicted"/>
<feature type="transmembrane region" description="Helical" evidence="2">
    <location>
        <begin position="314"/>
        <end position="336"/>
    </location>
</feature>
<evidence type="ECO:0008006" key="5">
    <source>
        <dbReference type="Google" id="ProtNLM"/>
    </source>
</evidence>
<feature type="transmembrane region" description="Helical" evidence="2">
    <location>
        <begin position="409"/>
        <end position="426"/>
    </location>
</feature>
<feature type="region of interest" description="Disordered" evidence="1">
    <location>
        <begin position="1"/>
        <end position="22"/>
    </location>
</feature>
<feature type="compositionally biased region" description="Low complexity" evidence="1">
    <location>
        <begin position="1"/>
        <end position="19"/>
    </location>
</feature>
<reference evidence="3 4" key="1">
    <citation type="journal article" date="2019" name="Int. J. Syst. Evol. Microbiol.">
        <title>The Global Catalogue of Microorganisms (GCM) 10K type strain sequencing project: providing services to taxonomists for standard genome sequencing and annotation.</title>
        <authorList>
            <consortium name="The Broad Institute Genomics Platform"/>
            <consortium name="The Broad Institute Genome Sequencing Center for Infectious Disease"/>
            <person name="Wu L."/>
            <person name="Ma J."/>
        </authorList>
    </citation>
    <scope>NUCLEOTIDE SEQUENCE [LARGE SCALE GENOMIC DNA]</scope>
    <source>
        <strain evidence="3 4">JCM 14718</strain>
    </source>
</reference>
<dbReference type="EMBL" id="BAAANY010000009">
    <property type="protein sequence ID" value="GAA1679831.1"/>
    <property type="molecule type" value="Genomic_DNA"/>
</dbReference>
<organism evidence="3 4">
    <name type="scientific">Fodinicola feengrottensis</name>
    <dbReference type="NCBI Taxonomy" id="435914"/>
    <lineage>
        <taxon>Bacteria</taxon>
        <taxon>Bacillati</taxon>
        <taxon>Actinomycetota</taxon>
        <taxon>Actinomycetes</taxon>
        <taxon>Mycobacteriales</taxon>
        <taxon>Fodinicola</taxon>
    </lineage>
</organism>
<keyword evidence="2" id="KW-1133">Transmembrane helix</keyword>
<dbReference type="Proteomes" id="UP001500618">
    <property type="component" value="Unassembled WGS sequence"/>
</dbReference>
<feature type="transmembrane region" description="Helical" evidence="2">
    <location>
        <begin position="71"/>
        <end position="95"/>
    </location>
</feature>
<gene>
    <name evidence="3" type="ORF">GCM10009765_31300</name>
</gene>
<feature type="transmembrane region" description="Helical" evidence="2">
    <location>
        <begin position="356"/>
        <end position="379"/>
    </location>
</feature>
<feature type="transmembrane region" description="Helical" evidence="2">
    <location>
        <begin position="107"/>
        <end position="125"/>
    </location>
</feature>
<evidence type="ECO:0000256" key="1">
    <source>
        <dbReference type="SAM" id="MobiDB-lite"/>
    </source>
</evidence>
<feature type="transmembrane region" description="Helical" evidence="2">
    <location>
        <begin position="30"/>
        <end position="51"/>
    </location>
</feature>
<comment type="caution">
    <text evidence="3">The sequence shown here is derived from an EMBL/GenBank/DDBJ whole genome shotgun (WGS) entry which is preliminary data.</text>
</comment>
<name>A0ABN2H0X0_9ACTN</name>
<keyword evidence="2" id="KW-0472">Membrane</keyword>
<feature type="transmembrane region" description="Helical" evidence="2">
    <location>
        <begin position="286"/>
        <end position="307"/>
    </location>
</feature>
<protein>
    <recommendedName>
        <fullName evidence="5">Integral membrane protein</fullName>
    </recommendedName>
</protein>
<accession>A0ABN2H0X0</accession>
<keyword evidence="2" id="KW-0812">Transmembrane</keyword>
<feature type="transmembrane region" description="Helical" evidence="2">
    <location>
        <begin position="198"/>
        <end position="221"/>
    </location>
</feature>
<evidence type="ECO:0000256" key="2">
    <source>
        <dbReference type="SAM" id="Phobius"/>
    </source>
</evidence>
<evidence type="ECO:0000313" key="4">
    <source>
        <dbReference type="Proteomes" id="UP001500618"/>
    </source>
</evidence>
<feature type="transmembrane region" description="Helical" evidence="2">
    <location>
        <begin position="233"/>
        <end position="266"/>
    </location>
</feature>
<sequence length="481" mass="50534">MAGSLTSVSRVTTTATRAGARPDRGTRRDLLAVGAVGALVAVAAGVGWLLIDFSVGPNGRGPYTGWPPLWAQWAPHVGPGTVPALALAALVVVKGPEWAARLSWKRLLWVAYATAAGWIFFLALVDGWGDGIQGRLERQPEYLSAVPKIRDIGAFLAHFTDGIVAGPHQWTEHVAGHPPGVTLIFVLLQRVGLGGGGIAGLLCIFAGASACIAVAVTLRALGAEKVARTALPFGVLFPGAIWMGVSADAIFAAVVAWGVAAFAVGAVGRGRWREVYSLGGGLLLGYGLYLSYGLVLAGVVPLAVALITRRIRPLLIAGLGVVAVVVAFSATGFLWWQGIALVHVRYYQGIATMRPYWYWVWANFAALALVIGPATVAGLRRVRLSRGSTFAQLKPPPLLQSESDCNDRMGAAVVLAGAAVLAVVLADLSGLSKAEVERIWLPFAVWIVPVCAALPVRKTRWWLAAQAGLALAVNHLLATGW</sequence>